<dbReference type="Pfam" id="PF00534">
    <property type="entry name" value="Glycos_transf_1"/>
    <property type="match status" value="1"/>
</dbReference>
<keyword evidence="1" id="KW-0808">Transferase</keyword>
<dbReference type="SUPFAM" id="SSF53756">
    <property type="entry name" value="UDP-Glycosyltransferase/glycogen phosphorylase"/>
    <property type="match status" value="1"/>
</dbReference>
<dbReference type="FunFam" id="3.40.50.2000:FF:000062">
    <property type="entry name" value="sulfoquinovosyl transferase SQD2"/>
    <property type="match status" value="1"/>
</dbReference>
<evidence type="ECO:0000313" key="5">
    <source>
        <dbReference type="Proteomes" id="UP001552299"/>
    </source>
</evidence>
<dbReference type="InterPro" id="IPR028098">
    <property type="entry name" value="Glyco_trans_4-like_N"/>
</dbReference>
<keyword evidence="1" id="KW-0328">Glycosyltransferase</keyword>
<proteinExistence type="predicted"/>
<dbReference type="EMBL" id="JANQDX010000006">
    <property type="protein sequence ID" value="KAL0922320.1"/>
    <property type="molecule type" value="Genomic_DNA"/>
</dbReference>
<dbReference type="PANTHER" id="PTHR45947">
    <property type="entry name" value="SULFOQUINOVOSYL TRANSFERASE SQD2"/>
    <property type="match status" value="1"/>
</dbReference>
<dbReference type="PANTHER" id="PTHR45947:SF3">
    <property type="entry name" value="SULFOQUINOVOSYL TRANSFERASE SQD2"/>
    <property type="match status" value="1"/>
</dbReference>
<gene>
    <name evidence="4" type="ORF">M5K25_006295</name>
</gene>
<dbReference type="CDD" id="cd03814">
    <property type="entry name" value="GT4-like"/>
    <property type="match status" value="1"/>
</dbReference>
<dbReference type="GO" id="GO:0016757">
    <property type="term" value="F:glycosyltransferase activity"/>
    <property type="evidence" value="ECO:0007669"/>
    <property type="project" value="UniProtKB-KW"/>
</dbReference>
<evidence type="ECO:0000259" key="2">
    <source>
        <dbReference type="Pfam" id="PF00534"/>
    </source>
</evidence>
<protein>
    <submittedName>
        <fullName evidence="4">Uncharacterized protein</fullName>
    </submittedName>
</protein>
<feature type="domain" description="Glycosyl transferase family 1" evidence="2">
    <location>
        <begin position="234"/>
        <end position="385"/>
    </location>
</feature>
<accession>A0ABD0VB75</accession>
<organism evidence="4 5">
    <name type="scientific">Dendrobium thyrsiflorum</name>
    <name type="common">Pinecone-like raceme dendrobium</name>
    <name type="synonym">Orchid</name>
    <dbReference type="NCBI Taxonomy" id="117978"/>
    <lineage>
        <taxon>Eukaryota</taxon>
        <taxon>Viridiplantae</taxon>
        <taxon>Streptophyta</taxon>
        <taxon>Embryophyta</taxon>
        <taxon>Tracheophyta</taxon>
        <taxon>Spermatophyta</taxon>
        <taxon>Magnoliopsida</taxon>
        <taxon>Liliopsida</taxon>
        <taxon>Asparagales</taxon>
        <taxon>Orchidaceae</taxon>
        <taxon>Epidendroideae</taxon>
        <taxon>Malaxideae</taxon>
        <taxon>Dendrobiinae</taxon>
        <taxon>Dendrobium</taxon>
    </lineage>
</organism>
<sequence>MTIENLMLNEEAPLLLESAEGSKPRRIALFVEPSPFAYVCGYKNRFQNFIKYLREMGDEVMVITTQKGVPQEFHGAKCIGSRSFPCPLYGEVLLSLALSRRIVLEVANFKPDIIHASSPGVMVFGALAIAKMLCVPIVMSYHTHLPIVLEIDIYRDIPSVGLLNLCGQSSGSFIELLILHWFHQPPLAGILKLSMSLLATNRIRVWNKGVDSDSFHPRFRSHEMRLRLSGGEPKMPLIIHVGRLGAEKSLDFLKKVMDRLPGARIAFVGDGPYRGDLEKMFKGMPAVFTGMLQGEELSKAYACGDIFVMPSESETLGQVVLEAMSSGIPVVAARAGGIMDIIPDEHSGKTSFVFTPGDLEDCLGKIEYLLSNKEFREMMGKAAREETEKYDWREATRKIRNEQYNDAIRFWQKKKAQLLGPIQWLLKRWFGLPELTYCEKV</sequence>
<dbReference type="InterPro" id="IPR050194">
    <property type="entry name" value="Glycosyltransferase_grp1"/>
</dbReference>
<feature type="domain" description="Glycosyltransferase subfamily 4-like N-terminal" evidence="3">
    <location>
        <begin position="46"/>
        <end position="146"/>
    </location>
</feature>
<dbReference type="Proteomes" id="UP001552299">
    <property type="component" value="Unassembled WGS sequence"/>
</dbReference>
<evidence type="ECO:0000259" key="3">
    <source>
        <dbReference type="Pfam" id="PF13439"/>
    </source>
</evidence>
<dbReference type="Gene3D" id="3.40.50.2000">
    <property type="entry name" value="Glycogen Phosphorylase B"/>
    <property type="match status" value="2"/>
</dbReference>
<name>A0ABD0VB75_DENTH</name>
<dbReference type="InterPro" id="IPR001296">
    <property type="entry name" value="Glyco_trans_1"/>
</dbReference>
<reference evidence="4 5" key="1">
    <citation type="journal article" date="2024" name="Plant Biotechnol. J.">
        <title>Dendrobium thyrsiflorum genome and its molecular insights into genes involved in important horticultural traits.</title>
        <authorList>
            <person name="Chen B."/>
            <person name="Wang J.Y."/>
            <person name="Zheng P.J."/>
            <person name="Li K.L."/>
            <person name="Liang Y.M."/>
            <person name="Chen X.F."/>
            <person name="Zhang C."/>
            <person name="Zhao X."/>
            <person name="He X."/>
            <person name="Zhang G.Q."/>
            <person name="Liu Z.J."/>
            <person name="Xu Q."/>
        </authorList>
    </citation>
    <scope>NUCLEOTIDE SEQUENCE [LARGE SCALE GENOMIC DNA]</scope>
    <source>
        <strain evidence="4">GZMU011</strain>
    </source>
</reference>
<dbReference type="Pfam" id="PF13439">
    <property type="entry name" value="Glyco_transf_4"/>
    <property type="match status" value="1"/>
</dbReference>
<dbReference type="AlphaFoldDB" id="A0ABD0VB75"/>
<evidence type="ECO:0000313" key="4">
    <source>
        <dbReference type="EMBL" id="KAL0922320.1"/>
    </source>
</evidence>
<keyword evidence="5" id="KW-1185">Reference proteome</keyword>
<comment type="caution">
    <text evidence="4">The sequence shown here is derived from an EMBL/GenBank/DDBJ whole genome shotgun (WGS) entry which is preliminary data.</text>
</comment>
<evidence type="ECO:0000256" key="1">
    <source>
        <dbReference type="ARBA" id="ARBA00022676"/>
    </source>
</evidence>